<accession>A0A166VCL5</accession>
<dbReference type="EMBL" id="KV417485">
    <property type="protein sequence ID" value="KZP32582.1"/>
    <property type="molecule type" value="Genomic_DNA"/>
</dbReference>
<feature type="region of interest" description="Disordered" evidence="1">
    <location>
        <begin position="14"/>
        <end position="48"/>
    </location>
</feature>
<evidence type="ECO:0000313" key="2">
    <source>
        <dbReference type="EMBL" id="KZP32582.1"/>
    </source>
</evidence>
<protein>
    <submittedName>
        <fullName evidence="2">Uncharacterized protein</fullName>
    </submittedName>
</protein>
<evidence type="ECO:0000256" key="1">
    <source>
        <dbReference type="SAM" id="MobiDB-lite"/>
    </source>
</evidence>
<evidence type="ECO:0000313" key="3">
    <source>
        <dbReference type="Proteomes" id="UP000076532"/>
    </source>
</evidence>
<reference evidence="2 3" key="1">
    <citation type="journal article" date="2016" name="Mol. Biol. Evol.">
        <title>Comparative Genomics of Early-Diverging Mushroom-Forming Fungi Provides Insights into the Origins of Lignocellulose Decay Capabilities.</title>
        <authorList>
            <person name="Nagy L.G."/>
            <person name="Riley R."/>
            <person name="Tritt A."/>
            <person name="Adam C."/>
            <person name="Daum C."/>
            <person name="Floudas D."/>
            <person name="Sun H."/>
            <person name="Yadav J.S."/>
            <person name="Pangilinan J."/>
            <person name="Larsson K.H."/>
            <person name="Matsuura K."/>
            <person name="Barry K."/>
            <person name="Labutti K."/>
            <person name="Kuo R."/>
            <person name="Ohm R.A."/>
            <person name="Bhattacharya S.S."/>
            <person name="Shirouzu T."/>
            <person name="Yoshinaga Y."/>
            <person name="Martin F.M."/>
            <person name="Grigoriev I.V."/>
            <person name="Hibbett D.S."/>
        </authorList>
    </citation>
    <scope>NUCLEOTIDE SEQUENCE [LARGE SCALE GENOMIC DNA]</scope>
    <source>
        <strain evidence="2 3">CBS 109695</strain>
    </source>
</reference>
<sequence>MHYEHIRAHIRRASRETGGHIRHIRPDSPSESEAYAQAATGGGDRDKQSIVASATGRGRSCTAAYVRTRKVAKIWIMYAARALGTSRTRGMLDDSECWMFEENVQWMLNVGPWSPRPGSQAGIYRCRLGGTGISGGGALTDWVFGLRGPIRRRAAQADAVEVYCAVVCCGCCVRWLHRARGRVTRRKGRDCASEVMLRDGLGGNWDGWPEMKVDLEAQMTGAGVGPGCARQQYRFETMGDRWIWIRHSGDLGDRCEQGGVLE</sequence>
<dbReference type="Proteomes" id="UP000076532">
    <property type="component" value="Unassembled WGS sequence"/>
</dbReference>
<keyword evidence="3" id="KW-1185">Reference proteome</keyword>
<dbReference type="AlphaFoldDB" id="A0A166VCL5"/>
<gene>
    <name evidence="2" type="ORF">FIBSPDRAFT_1017390</name>
</gene>
<name>A0A166VCL5_9AGAM</name>
<feature type="compositionally biased region" description="Basic and acidic residues" evidence="1">
    <location>
        <begin position="14"/>
        <end position="28"/>
    </location>
</feature>
<proteinExistence type="predicted"/>
<organism evidence="2 3">
    <name type="scientific">Athelia psychrophila</name>
    <dbReference type="NCBI Taxonomy" id="1759441"/>
    <lineage>
        <taxon>Eukaryota</taxon>
        <taxon>Fungi</taxon>
        <taxon>Dikarya</taxon>
        <taxon>Basidiomycota</taxon>
        <taxon>Agaricomycotina</taxon>
        <taxon>Agaricomycetes</taxon>
        <taxon>Agaricomycetidae</taxon>
        <taxon>Atheliales</taxon>
        <taxon>Atheliaceae</taxon>
        <taxon>Athelia</taxon>
    </lineage>
</organism>